<keyword evidence="3" id="KW-1185">Reference proteome</keyword>
<dbReference type="Proteomes" id="UP000198393">
    <property type="component" value="Unassembled WGS sequence"/>
</dbReference>
<reference evidence="2 3" key="1">
    <citation type="submission" date="2017-06" db="EMBL/GenBank/DDBJ databases">
        <authorList>
            <person name="Kim H.J."/>
            <person name="Triplett B.A."/>
        </authorList>
    </citation>
    <scope>NUCLEOTIDE SEQUENCE [LARGE SCALE GENOMIC DNA]</scope>
    <source>
        <strain evidence="2 3">DSM 19307</strain>
    </source>
</reference>
<sequence>MKNISLSLRTVPNSGTFRNRKLTMGAVLSFIRELQSYEQYAFSRAELLEKTAAPDSSIKKELARLVSDNQLINLRKGFYVIIPPSFQHFKKIPIDLYVDKLFNYLDKAYYVGFYSAAAYYGASHQRVQQDYVITTPPALRDISKGNIKIKFFNFTNWPANNIIQRKSDAGFFMVSSPALTMVDLIENQHNLGGMNRMLAILEELSESIELSDLNNLLSWYSNKSVLQRMGYLFETEGWNGQLAESIYTRLQNEDFYPVLLSARKGIKAGSTGNRWKVDANIELESDL</sequence>
<organism evidence="2 3">
    <name type="scientific">Ekhidna lutea</name>
    <dbReference type="NCBI Taxonomy" id="447679"/>
    <lineage>
        <taxon>Bacteria</taxon>
        <taxon>Pseudomonadati</taxon>
        <taxon>Bacteroidota</taxon>
        <taxon>Cytophagia</taxon>
        <taxon>Cytophagales</taxon>
        <taxon>Reichenbachiellaceae</taxon>
        <taxon>Ekhidna</taxon>
    </lineage>
</organism>
<protein>
    <submittedName>
        <fullName evidence="2">Transcriptional regulator, predicted component of viral defense system</fullName>
    </submittedName>
</protein>
<evidence type="ECO:0000259" key="1">
    <source>
        <dbReference type="Pfam" id="PF09407"/>
    </source>
</evidence>
<dbReference type="InterPro" id="IPR018547">
    <property type="entry name" value="AbiEi_C"/>
</dbReference>
<dbReference type="AlphaFoldDB" id="A0A239KK07"/>
<gene>
    <name evidence="2" type="ORF">SAMN05421640_2687</name>
</gene>
<proteinExistence type="predicted"/>
<name>A0A239KK07_EKHLU</name>
<accession>A0A239KK07</accession>
<dbReference type="Pfam" id="PF09407">
    <property type="entry name" value="AbiEi_1"/>
    <property type="match status" value="1"/>
</dbReference>
<feature type="domain" description="AbiEi antitoxin C-terminal" evidence="1">
    <location>
        <begin position="103"/>
        <end position="234"/>
    </location>
</feature>
<dbReference type="EMBL" id="FZPD01000004">
    <property type="protein sequence ID" value="SNT17943.1"/>
    <property type="molecule type" value="Genomic_DNA"/>
</dbReference>
<evidence type="ECO:0000313" key="3">
    <source>
        <dbReference type="Proteomes" id="UP000198393"/>
    </source>
</evidence>
<evidence type="ECO:0000313" key="2">
    <source>
        <dbReference type="EMBL" id="SNT17943.1"/>
    </source>
</evidence>
<dbReference type="RefSeq" id="WP_221406727.1">
    <property type="nucleotide sequence ID" value="NZ_FZPD01000004.1"/>
</dbReference>